<dbReference type="PANTHER" id="PTHR30203:SF23">
    <property type="entry name" value="OUTER MEMBRANE EFFLUX PROTEIN"/>
    <property type="match status" value="1"/>
</dbReference>
<dbReference type="AlphaFoldDB" id="A0AAJ5C049"/>
<keyword evidence="2" id="KW-0175">Coiled coil</keyword>
<proteinExistence type="inferred from homology"/>
<dbReference type="KEGG" id="smiz:4412673_01820"/>
<evidence type="ECO:0000256" key="2">
    <source>
        <dbReference type="SAM" id="Coils"/>
    </source>
</evidence>
<gene>
    <name evidence="4" type="primary">czcC</name>
    <name evidence="4" type="ORF">SAMEA4412673_01820</name>
</gene>
<dbReference type="GO" id="GO:0015562">
    <property type="term" value="F:efflux transmembrane transporter activity"/>
    <property type="evidence" value="ECO:0007669"/>
    <property type="project" value="InterPro"/>
</dbReference>
<dbReference type="SUPFAM" id="SSF56954">
    <property type="entry name" value="Outer membrane efflux proteins (OEP)"/>
    <property type="match status" value="1"/>
</dbReference>
<dbReference type="PANTHER" id="PTHR30203">
    <property type="entry name" value="OUTER MEMBRANE CATION EFFLUX PROTEIN"/>
    <property type="match status" value="1"/>
</dbReference>
<dbReference type="Gene3D" id="1.20.1600.10">
    <property type="entry name" value="Outer membrane efflux proteins (OEP)"/>
    <property type="match status" value="1"/>
</dbReference>
<evidence type="ECO:0000313" key="5">
    <source>
        <dbReference type="Proteomes" id="UP000215355"/>
    </source>
</evidence>
<accession>A0AAJ5C049</accession>
<dbReference type="EMBL" id="LT906468">
    <property type="protein sequence ID" value="SNV49591.1"/>
    <property type="molecule type" value="Genomic_DNA"/>
</dbReference>
<organism evidence="4 5">
    <name type="scientific">Sphingobacterium mizutaii</name>
    <dbReference type="NCBI Taxonomy" id="1010"/>
    <lineage>
        <taxon>Bacteria</taxon>
        <taxon>Pseudomonadati</taxon>
        <taxon>Bacteroidota</taxon>
        <taxon>Sphingobacteriia</taxon>
        <taxon>Sphingobacteriales</taxon>
        <taxon>Sphingobacteriaceae</taxon>
        <taxon>Sphingobacterium</taxon>
    </lineage>
</organism>
<evidence type="ECO:0000313" key="4">
    <source>
        <dbReference type="EMBL" id="SNV49591.1"/>
    </source>
</evidence>
<sequence>MVKKFYLVFILSSLAVILQAQTYSLKDLEAQFLKNNLQLIANKFHIDKAEALIVQEKLWANPNLTVDNLNLWANSSFETMPNMIGNFGSKQQINMGLEQLIETAGKRKKRVAIKTLEKTSAQLEFEEILRQLKLDLRTNFYSLQRIQLEEQQLHSILELFSKLNEQYKVQAEKQHVSQVSYLRVHTELVGIQKELLDLKSQKNEILQQLKTLTQLPDLNAGQLSFDQFQVEEKPLLSSDLKEQAKSQNIYLRSMANEIHLSEGQLSLEKAQRTPNLNLLMNYERGGNVMSNFIGIGVNIDLPIFNRNKGNIQAAKIQVEQGQAQLNAGQLEIGNEIDKLLNKLALYRENLTNWKDNNTEAQQKVLENYIKYLKDQQVTLIEFIDFSQAFREAQQAYLELQESYLITFEQLQYVVGQEL</sequence>
<feature type="signal peptide" evidence="3">
    <location>
        <begin position="1"/>
        <end position="20"/>
    </location>
</feature>
<feature type="chain" id="PRO_5042582262" evidence="3">
    <location>
        <begin position="21"/>
        <end position="418"/>
    </location>
</feature>
<comment type="similarity">
    <text evidence="1">Belongs to the outer membrane factor (OMF) (TC 1.B.17) family.</text>
</comment>
<protein>
    <submittedName>
        <fullName evidence="4">Cation efflux system protein CzcC</fullName>
    </submittedName>
</protein>
<dbReference type="InterPro" id="IPR003423">
    <property type="entry name" value="OMP_efflux"/>
</dbReference>
<keyword evidence="3" id="KW-0732">Signal</keyword>
<dbReference type="Proteomes" id="UP000215355">
    <property type="component" value="Chromosome 1"/>
</dbReference>
<reference evidence="4 5" key="1">
    <citation type="submission" date="2017-06" db="EMBL/GenBank/DDBJ databases">
        <authorList>
            <consortium name="Pathogen Informatics"/>
        </authorList>
    </citation>
    <scope>NUCLEOTIDE SEQUENCE [LARGE SCALE GENOMIC DNA]</scope>
    <source>
        <strain evidence="4 5">NCTC12149</strain>
    </source>
</reference>
<evidence type="ECO:0000256" key="3">
    <source>
        <dbReference type="SAM" id="SignalP"/>
    </source>
</evidence>
<name>A0AAJ5C049_9SPHI</name>
<feature type="coiled-coil region" evidence="2">
    <location>
        <begin position="336"/>
        <end position="363"/>
    </location>
</feature>
<dbReference type="InterPro" id="IPR010131">
    <property type="entry name" value="MdtP/NodT-like"/>
</dbReference>
<dbReference type="Pfam" id="PF02321">
    <property type="entry name" value="OEP"/>
    <property type="match status" value="1"/>
</dbReference>
<evidence type="ECO:0000256" key="1">
    <source>
        <dbReference type="ARBA" id="ARBA00007613"/>
    </source>
</evidence>
<feature type="coiled-coil region" evidence="2">
    <location>
        <begin position="188"/>
        <end position="215"/>
    </location>
</feature>